<protein>
    <submittedName>
        <fullName evidence="1">Uncharacterized protein</fullName>
    </submittedName>
</protein>
<comment type="caution">
    <text evidence="1">The sequence shown here is derived from an EMBL/GenBank/DDBJ whole genome shotgun (WGS) entry which is preliminary data.</text>
</comment>
<accession>A0ABW9B8J1</accession>
<organism evidence="1 2">
    <name type="scientific">Paraburkholderia dipogonis</name>
    <dbReference type="NCBI Taxonomy" id="1211383"/>
    <lineage>
        <taxon>Bacteria</taxon>
        <taxon>Pseudomonadati</taxon>
        <taxon>Pseudomonadota</taxon>
        <taxon>Betaproteobacteria</taxon>
        <taxon>Burkholderiales</taxon>
        <taxon>Burkholderiaceae</taxon>
        <taxon>Paraburkholderia</taxon>
    </lineage>
</organism>
<evidence type="ECO:0000313" key="2">
    <source>
        <dbReference type="Proteomes" id="UP001629230"/>
    </source>
</evidence>
<proteinExistence type="predicted"/>
<keyword evidence="2" id="KW-1185">Reference proteome</keyword>
<dbReference type="RefSeq" id="WP_408183124.1">
    <property type="nucleotide sequence ID" value="NZ_JAQQEZ010000085.1"/>
</dbReference>
<sequence>MPESTFLVLVQRVAREERARLKSRHHDGRACRSKADIAGLIDLPIASVNDRARAAIAFGSVFEEAHFAPILD</sequence>
<dbReference type="Proteomes" id="UP001629230">
    <property type="component" value="Unassembled WGS sequence"/>
</dbReference>
<reference evidence="1 2" key="1">
    <citation type="journal article" date="2024" name="Chem. Sci.">
        <title>Discovery of megapolipeptins by genome mining of a Burkholderiales bacteria collection.</title>
        <authorList>
            <person name="Paulo B.S."/>
            <person name="Recchia M.J.J."/>
            <person name="Lee S."/>
            <person name="Fergusson C.H."/>
            <person name="Romanowski S.B."/>
            <person name="Hernandez A."/>
            <person name="Krull N."/>
            <person name="Liu D.Y."/>
            <person name="Cavanagh H."/>
            <person name="Bos A."/>
            <person name="Gray C.A."/>
            <person name="Murphy B.T."/>
            <person name="Linington R.G."/>
            <person name="Eustaquio A.S."/>
        </authorList>
    </citation>
    <scope>NUCLEOTIDE SEQUENCE [LARGE SCALE GENOMIC DNA]</scope>
    <source>
        <strain evidence="1 2">RL17-350-BIC-A</strain>
    </source>
</reference>
<dbReference type="EMBL" id="JAQQEZ010000085">
    <property type="protein sequence ID" value="MFM0008179.1"/>
    <property type="molecule type" value="Genomic_DNA"/>
</dbReference>
<gene>
    <name evidence="1" type="ORF">PQR57_45655</name>
</gene>
<name>A0ABW9B8J1_9BURK</name>
<evidence type="ECO:0000313" key="1">
    <source>
        <dbReference type="EMBL" id="MFM0008179.1"/>
    </source>
</evidence>